<evidence type="ECO:0000256" key="5">
    <source>
        <dbReference type="ARBA" id="ARBA00022692"/>
    </source>
</evidence>
<feature type="transmembrane region" description="Helical" evidence="8">
    <location>
        <begin position="52"/>
        <end position="74"/>
    </location>
</feature>
<sequence length="337" mass="34985">MSLEQSITQHDMKKTTYGRLRPFLGPVSLLAIIAIFGSLYPDTFLSPTNLVTNILESVAFVGIVAAAQTVVMVVGDFDLAVGGLAAFATSTTAGMLTTAGLDGTPHTPGAVLPAVLIGLAVGLVGGALSGFLVSYVGVLAFIATLGMAGVFSSLAYYASDGKPVYGLVERNFVDIARGTTLGLSNKIWIMLIFAAIIWFILDQTPLGRRMYAVGGNPEAARYSGINTKLIRMIAFTICGVGAALGGLLGSASTATANVTATQPFMLNSIAAVFIGMAMFRNGKPNLPGTILGVITLRTLENGLNFTSINDFLQSAITGAVVVIAVIPSALSRIRQSR</sequence>
<keyword evidence="2" id="KW-0813">Transport</keyword>
<keyword evidence="6 8" id="KW-1133">Transmembrane helix</keyword>
<gene>
    <name evidence="9" type="ORF">UFOPK2894_00992</name>
    <name evidence="10" type="ORF">UFOPK4295_01202</name>
</gene>
<organism evidence="9">
    <name type="scientific">freshwater metagenome</name>
    <dbReference type="NCBI Taxonomy" id="449393"/>
    <lineage>
        <taxon>unclassified sequences</taxon>
        <taxon>metagenomes</taxon>
        <taxon>ecological metagenomes</taxon>
    </lineage>
</organism>
<dbReference type="GO" id="GO:0005886">
    <property type="term" value="C:plasma membrane"/>
    <property type="evidence" value="ECO:0007669"/>
    <property type="project" value="UniProtKB-SubCell"/>
</dbReference>
<evidence type="ECO:0000256" key="3">
    <source>
        <dbReference type="ARBA" id="ARBA00022475"/>
    </source>
</evidence>
<feature type="transmembrane region" description="Helical" evidence="8">
    <location>
        <begin position="229"/>
        <end position="248"/>
    </location>
</feature>
<evidence type="ECO:0000256" key="1">
    <source>
        <dbReference type="ARBA" id="ARBA00004651"/>
    </source>
</evidence>
<dbReference type="PANTHER" id="PTHR32196">
    <property type="entry name" value="ABC TRANSPORTER PERMEASE PROTEIN YPHD-RELATED-RELATED"/>
    <property type="match status" value="1"/>
</dbReference>
<keyword evidence="7 8" id="KW-0472">Membrane</keyword>
<feature type="transmembrane region" description="Helical" evidence="8">
    <location>
        <begin position="107"/>
        <end position="128"/>
    </location>
</feature>
<feature type="transmembrane region" description="Helical" evidence="8">
    <location>
        <begin position="135"/>
        <end position="158"/>
    </location>
</feature>
<feature type="transmembrane region" description="Helical" evidence="8">
    <location>
        <begin position="81"/>
        <end position="101"/>
    </location>
</feature>
<evidence type="ECO:0000256" key="7">
    <source>
        <dbReference type="ARBA" id="ARBA00023136"/>
    </source>
</evidence>
<protein>
    <submittedName>
        <fullName evidence="9">Unannotated protein</fullName>
    </submittedName>
</protein>
<proteinExistence type="predicted"/>
<dbReference type="EMBL" id="CAFBQF010000069">
    <property type="protein sequence ID" value="CAB5053875.1"/>
    <property type="molecule type" value="Genomic_DNA"/>
</dbReference>
<dbReference type="GO" id="GO:0022857">
    <property type="term" value="F:transmembrane transporter activity"/>
    <property type="evidence" value="ECO:0007669"/>
    <property type="project" value="InterPro"/>
</dbReference>
<dbReference type="Pfam" id="PF02653">
    <property type="entry name" value="BPD_transp_2"/>
    <property type="match status" value="1"/>
</dbReference>
<dbReference type="EMBL" id="CAEZZQ010000058">
    <property type="protein sequence ID" value="CAB4777952.1"/>
    <property type="molecule type" value="Genomic_DNA"/>
</dbReference>
<evidence type="ECO:0000256" key="8">
    <source>
        <dbReference type="SAM" id="Phobius"/>
    </source>
</evidence>
<dbReference type="PANTHER" id="PTHR32196:SF21">
    <property type="entry name" value="ABC TRANSPORTER PERMEASE PROTEIN YPHD-RELATED"/>
    <property type="match status" value="1"/>
</dbReference>
<comment type="subcellular location">
    <subcellularLocation>
        <location evidence="1">Cell membrane</location>
        <topology evidence="1">Multi-pass membrane protein</topology>
    </subcellularLocation>
</comment>
<keyword evidence="3" id="KW-1003">Cell membrane</keyword>
<reference evidence="9" key="1">
    <citation type="submission" date="2020-05" db="EMBL/GenBank/DDBJ databases">
        <authorList>
            <person name="Chiriac C."/>
            <person name="Salcher M."/>
            <person name="Ghai R."/>
            <person name="Kavagutti S V."/>
        </authorList>
    </citation>
    <scope>NUCLEOTIDE SEQUENCE</scope>
</reference>
<evidence type="ECO:0000313" key="9">
    <source>
        <dbReference type="EMBL" id="CAB4777952.1"/>
    </source>
</evidence>
<feature type="transmembrane region" description="Helical" evidence="8">
    <location>
        <begin position="311"/>
        <end position="330"/>
    </location>
</feature>
<evidence type="ECO:0000313" key="10">
    <source>
        <dbReference type="EMBL" id="CAB5053875.1"/>
    </source>
</evidence>
<name>A0A6J6VZ08_9ZZZZ</name>
<dbReference type="InterPro" id="IPR001851">
    <property type="entry name" value="ABC_transp_permease"/>
</dbReference>
<evidence type="ECO:0000256" key="4">
    <source>
        <dbReference type="ARBA" id="ARBA00022519"/>
    </source>
</evidence>
<feature type="transmembrane region" description="Helical" evidence="8">
    <location>
        <begin position="20"/>
        <end position="40"/>
    </location>
</feature>
<keyword evidence="5 8" id="KW-0812">Transmembrane</keyword>
<evidence type="ECO:0000256" key="2">
    <source>
        <dbReference type="ARBA" id="ARBA00022448"/>
    </source>
</evidence>
<feature type="transmembrane region" description="Helical" evidence="8">
    <location>
        <begin position="178"/>
        <end position="201"/>
    </location>
</feature>
<dbReference type="AlphaFoldDB" id="A0A6J6VZ08"/>
<evidence type="ECO:0000256" key="6">
    <source>
        <dbReference type="ARBA" id="ARBA00022989"/>
    </source>
</evidence>
<accession>A0A6J6VZ08</accession>
<dbReference type="CDD" id="cd06579">
    <property type="entry name" value="TM_PBP1_transp_AraH_like"/>
    <property type="match status" value="1"/>
</dbReference>
<keyword evidence="4" id="KW-0997">Cell inner membrane</keyword>